<sequence>MLAILWILSGHTAASIEFLSTAENAVIMYDAPSLKAEKLYVANIHLPVEVVVNVEGWAKIRDHSGSLAWVEKKVLSDKRYVIVIVPLADVYQAADVNSKLVFQAQENIVMEWLDSSTIGWVKVRHRDGQSGHVRANQVWGS</sequence>
<gene>
    <name evidence="1" type="ORF">SAMN02743940_0331</name>
</gene>
<dbReference type="STRING" id="44575.SAMN05216419_101929"/>
<evidence type="ECO:0000313" key="1">
    <source>
        <dbReference type="EMBL" id="SIN96900.1"/>
    </source>
</evidence>
<dbReference type="eggNOG" id="COG3807">
    <property type="taxonomic scope" value="Bacteria"/>
</dbReference>
<accession>A0A1N6FNX0</accession>
<organism evidence="1 2">
    <name type="scientific">Nitrosomonas cryotolerans ATCC 49181</name>
    <dbReference type="NCBI Taxonomy" id="1131553"/>
    <lineage>
        <taxon>Bacteria</taxon>
        <taxon>Pseudomonadati</taxon>
        <taxon>Pseudomonadota</taxon>
        <taxon>Betaproteobacteria</taxon>
        <taxon>Nitrosomonadales</taxon>
        <taxon>Nitrosomonadaceae</taxon>
        <taxon>Nitrosomonas</taxon>
    </lineage>
</organism>
<name>A0A1N6FNX0_9PROT</name>
<dbReference type="EMBL" id="FSRO01000001">
    <property type="protein sequence ID" value="SIN96900.1"/>
    <property type="molecule type" value="Genomic_DNA"/>
</dbReference>
<dbReference type="Pfam" id="PF06347">
    <property type="entry name" value="SH3_4"/>
    <property type="match status" value="2"/>
</dbReference>
<reference evidence="1 2" key="1">
    <citation type="submission" date="2016-12" db="EMBL/GenBank/DDBJ databases">
        <authorList>
            <person name="Song W.-J."/>
            <person name="Kurnit D.M."/>
        </authorList>
    </citation>
    <scope>NUCLEOTIDE SEQUENCE [LARGE SCALE GENOMIC DNA]</scope>
    <source>
        <strain evidence="1 2">ATCC 49181</strain>
    </source>
</reference>
<dbReference type="Gene3D" id="2.30.30.40">
    <property type="entry name" value="SH3 Domains"/>
    <property type="match status" value="2"/>
</dbReference>
<keyword evidence="2" id="KW-1185">Reference proteome</keyword>
<dbReference type="InterPro" id="IPR010466">
    <property type="entry name" value="DUF1058"/>
</dbReference>
<dbReference type="RefSeq" id="WP_245812866.1">
    <property type="nucleotide sequence ID" value="NZ_FSRO01000001.1"/>
</dbReference>
<evidence type="ECO:0000313" key="2">
    <source>
        <dbReference type="Proteomes" id="UP000185062"/>
    </source>
</evidence>
<protein>
    <submittedName>
        <fullName evidence="1">SH3-like domain-containing protein</fullName>
    </submittedName>
</protein>
<proteinExistence type="predicted"/>
<dbReference type="AlphaFoldDB" id="A0A1N6FNX0"/>
<dbReference type="Proteomes" id="UP000185062">
    <property type="component" value="Unassembled WGS sequence"/>
</dbReference>